<dbReference type="PaxDb" id="589924-Ferp_2409"/>
<protein>
    <recommendedName>
        <fullName evidence="3">PIN domain-containing protein</fullName>
    </recommendedName>
</protein>
<dbReference type="RefSeq" id="WP_012966855.1">
    <property type="nucleotide sequence ID" value="NC_013849.1"/>
</dbReference>
<reference evidence="1 2" key="2">
    <citation type="journal article" date="2011" name="Stand. Genomic Sci.">
        <title>Complete genome sequence of Ferroglobus placidus AEDII12DO.</title>
        <authorList>
            <person name="Anderson I."/>
            <person name="Risso C."/>
            <person name="Holmes D."/>
            <person name="Lucas S."/>
            <person name="Copeland A."/>
            <person name="Lapidus A."/>
            <person name="Cheng J.F."/>
            <person name="Bruce D."/>
            <person name="Goodwin L."/>
            <person name="Pitluck S."/>
            <person name="Saunders E."/>
            <person name="Brettin T."/>
            <person name="Detter J.C."/>
            <person name="Han C."/>
            <person name="Tapia R."/>
            <person name="Larimer F."/>
            <person name="Land M."/>
            <person name="Hauser L."/>
            <person name="Woyke T."/>
            <person name="Lovley D."/>
            <person name="Kyrpides N."/>
            <person name="Ivanova N."/>
        </authorList>
    </citation>
    <scope>NUCLEOTIDE SEQUENCE [LARGE SCALE GENOMIC DNA]</scope>
    <source>
        <strain evidence="2">DSM 10642 / AEDII12DO</strain>
    </source>
</reference>
<organism evidence="1 2">
    <name type="scientific">Ferroglobus placidus (strain DSM 10642 / AEDII12DO)</name>
    <dbReference type="NCBI Taxonomy" id="589924"/>
    <lineage>
        <taxon>Archaea</taxon>
        <taxon>Methanobacteriati</taxon>
        <taxon>Methanobacteriota</taxon>
        <taxon>Archaeoglobi</taxon>
        <taxon>Archaeoglobales</taxon>
        <taxon>Archaeoglobaceae</taxon>
        <taxon>Ferroglobus</taxon>
    </lineage>
</organism>
<dbReference type="AlphaFoldDB" id="D3S230"/>
<keyword evidence="2" id="KW-1185">Reference proteome</keyword>
<accession>D3S230</accession>
<dbReference type="Proteomes" id="UP000002613">
    <property type="component" value="Chromosome"/>
</dbReference>
<name>D3S230_FERPA</name>
<dbReference type="SUPFAM" id="SSF88723">
    <property type="entry name" value="PIN domain-like"/>
    <property type="match status" value="1"/>
</dbReference>
<dbReference type="KEGG" id="fpl:Ferp_2409"/>
<dbReference type="EMBL" id="CP001899">
    <property type="protein sequence ID" value="ADC66521.1"/>
    <property type="molecule type" value="Genomic_DNA"/>
</dbReference>
<dbReference type="eggNOG" id="arCOG09059">
    <property type="taxonomic scope" value="Archaea"/>
</dbReference>
<evidence type="ECO:0000313" key="2">
    <source>
        <dbReference type="Proteomes" id="UP000002613"/>
    </source>
</evidence>
<gene>
    <name evidence="1" type="ordered locus">Ferp_2409</name>
</gene>
<sequence>MDDEKIRFGKDRIEGVIDVGLIVISHFENPAKDVALEFLSDVLKWKKKCVIPMSAILDAYHILTRYLKVEKVSAYEALTRTLKTRSPAFYEDISVDTALDSLTNALGYSVESWDGYIVALAKMFKATIYTVDLKLMRKVRDVPVMNPIPEKIFEEYNRWLRERLGV</sequence>
<evidence type="ECO:0008006" key="3">
    <source>
        <dbReference type="Google" id="ProtNLM"/>
    </source>
</evidence>
<dbReference type="InterPro" id="IPR029060">
    <property type="entry name" value="PIN-like_dom_sf"/>
</dbReference>
<proteinExistence type="predicted"/>
<evidence type="ECO:0000313" key="1">
    <source>
        <dbReference type="EMBL" id="ADC66521.1"/>
    </source>
</evidence>
<reference evidence="2" key="1">
    <citation type="submission" date="2010-02" db="EMBL/GenBank/DDBJ databases">
        <title>Complete sequence of Ferroglobus placidus DSM 10642.</title>
        <authorList>
            <consortium name="US DOE Joint Genome Institute"/>
            <person name="Lucas S."/>
            <person name="Copeland A."/>
            <person name="Lapidus A."/>
            <person name="Cheng J.-F."/>
            <person name="Bruce D."/>
            <person name="Goodwin L."/>
            <person name="Pitluck S."/>
            <person name="Saunders E."/>
            <person name="Brettin T."/>
            <person name="Detter J.C."/>
            <person name="Han C."/>
            <person name="Tapia R."/>
            <person name="Larimer F."/>
            <person name="Land M."/>
            <person name="Hauser L."/>
            <person name="Kyrpides N."/>
            <person name="Ivanova N."/>
            <person name="Holmes D."/>
            <person name="Lovley D."/>
            <person name="Kyrpides N."/>
            <person name="Anderson I.J."/>
            <person name="Woyke T."/>
        </authorList>
    </citation>
    <scope>NUCLEOTIDE SEQUENCE [LARGE SCALE GENOMIC DNA]</scope>
    <source>
        <strain evidence="2">DSM 10642 / AEDII12DO</strain>
    </source>
</reference>
<dbReference type="GeneID" id="8779950"/>
<dbReference type="Gene3D" id="3.40.50.1010">
    <property type="entry name" value="5'-nuclease"/>
    <property type="match status" value="1"/>
</dbReference>
<dbReference type="HOGENOM" id="CLU_1598951_0_0_2"/>